<dbReference type="Gene3D" id="3.30.1370.160">
    <property type="match status" value="1"/>
</dbReference>
<evidence type="ECO:0000259" key="2">
    <source>
        <dbReference type="SMART" id="SM00363"/>
    </source>
</evidence>
<keyword evidence="1" id="KW-0694">RNA-binding</keyword>
<dbReference type="InterPro" id="IPR040591">
    <property type="entry name" value="RqcP2_RBD"/>
</dbReference>
<accession>A0A9D1NI06</accession>
<reference evidence="3" key="2">
    <citation type="journal article" date="2021" name="PeerJ">
        <title>Extensive microbial diversity within the chicken gut microbiome revealed by metagenomics and culture.</title>
        <authorList>
            <person name="Gilroy R."/>
            <person name="Ravi A."/>
            <person name="Getino M."/>
            <person name="Pursley I."/>
            <person name="Horton D.L."/>
            <person name="Alikhan N.F."/>
            <person name="Baker D."/>
            <person name="Gharbi K."/>
            <person name="Hall N."/>
            <person name="Watson M."/>
            <person name="Adriaenssens E.M."/>
            <person name="Foster-Nyarko E."/>
            <person name="Jarju S."/>
            <person name="Secka A."/>
            <person name="Antonio M."/>
            <person name="Oren A."/>
            <person name="Chaudhuri R.R."/>
            <person name="La Ragione R."/>
            <person name="Hildebrand F."/>
            <person name="Pallen M.J."/>
        </authorList>
    </citation>
    <scope>NUCLEOTIDE SEQUENCE</scope>
    <source>
        <strain evidence="3">4920</strain>
    </source>
</reference>
<dbReference type="PROSITE" id="PS50889">
    <property type="entry name" value="S4"/>
    <property type="match status" value="1"/>
</dbReference>
<dbReference type="InterPro" id="IPR002942">
    <property type="entry name" value="S4_RNA-bd"/>
</dbReference>
<organism evidence="3 4">
    <name type="scientific">Candidatus Aphodoplasma excrementigallinarum</name>
    <dbReference type="NCBI Taxonomy" id="2840673"/>
    <lineage>
        <taxon>Bacteria</taxon>
        <taxon>Bacillati</taxon>
        <taxon>Bacillota</taxon>
        <taxon>Clostridia</taxon>
        <taxon>Eubacteriales</taxon>
        <taxon>Candidatus Aphodoplasma</taxon>
    </lineage>
</organism>
<dbReference type="Gene3D" id="3.30.70.330">
    <property type="match status" value="1"/>
</dbReference>
<sequence>MDKKILSQVSDEQKRLAISKIIDTANLASKHFEAKFSHFLDPATVYFVQRYLHFDADLQVRLWGGYEGAERQVLCCAPEWAEVSEEAFPISCIKAQGSAFHTLSHRDYLGALMGLGITREQIGDIAVEEGAAYIFCKADIAAYILQNLHKVGADGVKLMQIACADAAIAEEQGTETTITVASLRLDAVLAGALNISRAAGAELVKSCRVQVNFEPCVNLSRILSCGDLISVRGFGRLKIRKIEGTSRKGRTFVRVIRYA</sequence>
<dbReference type="InterPro" id="IPR012677">
    <property type="entry name" value="Nucleotide-bd_a/b_plait_sf"/>
</dbReference>
<reference evidence="3" key="1">
    <citation type="submission" date="2020-10" db="EMBL/GenBank/DDBJ databases">
        <authorList>
            <person name="Gilroy R."/>
        </authorList>
    </citation>
    <scope>NUCLEOTIDE SEQUENCE</scope>
    <source>
        <strain evidence="3">4920</strain>
    </source>
</reference>
<dbReference type="EMBL" id="DVOF01000239">
    <property type="protein sequence ID" value="HIV03479.1"/>
    <property type="molecule type" value="Genomic_DNA"/>
</dbReference>
<evidence type="ECO:0000313" key="3">
    <source>
        <dbReference type="EMBL" id="HIV03479.1"/>
    </source>
</evidence>
<proteinExistence type="predicted"/>
<protein>
    <recommendedName>
        <fullName evidence="2">RNA-binding S4 domain-containing protein</fullName>
    </recommendedName>
</protein>
<dbReference type="AlphaFoldDB" id="A0A9D1NI06"/>
<dbReference type="Pfam" id="PF17774">
    <property type="entry name" value="YlmH_RBD"/>
    <property type="match status" value="1"/>
</dbReference>
<dbReference type="SMART" id="SM00363">
    <property type="entry name" value="S4"/>
    <property type="match status" value="1"/>
</dbReference>
<evidence type="ECO:0000256" key="1">
    <source>
        <dbReference type="PROSITE-ProRule" id="PRU00182"/>
    </source>
</evidence>
<comment type="caution">
    <text evidence="3">The sequence shown here is derived from an EMBL/GenBank/DDBJ whole genome shotgun (WGS) entry which is preliminary data.</text>
</comment>
<dbReference type="Proteomes" id="UP000886743">
    <property type="component" value="Unassembled WGS sequence"/>
</dbReference>
<name>A0A9D1NI06_9FIRM</name>
<feature type="domain" description="RNA-binding S4" evidence="2">
    <location>
        <begin position="183"/>
        <end position="240"/>
    </location>
</feature>
<dbReference type="SUPFAM" id="SSF55174">
    <property type="entry name" value="Alpha-L RNA-binding motif"/>
    <property type="match status" value="1"/>
</dbReference>
<gene>
    <name evidence="3" type="ORF">IAC74_07880</name>
</gene>
<evidence type="ECO:0000313" key="4">
    <source>
        <dbReference type="Proteomes" id="UP000886743"/>
    </source>
</evidence>
<dbReference type="CDD" id="cd00165">
    <property type="entry name" value="S4"/>
    <property type="match status" value="1"/>
</dbReference>
<dbReference type="GO" id="GO:0003723">
    <property type="term" value="F:RNA binding"/>
    <property type="evidence" value="ECO:0007669"/>
    <property type="project" value="UniProtKB-KW"/>
</dbReference>